<feature type="compositionally biased region" description="Gly residues" evidence="1">
    <location>
        <begin position="533"/>
        <end position="557"/>
    </location>
</feature>
<protein>
    <submittedName>
        <fullName evidence="3">Uncharacterized protein</fullName>
    </submittedName>
</protein>
<feature type="region of interest" description="Disordered" evidence="1">
    <location>
        <begin position="193"/>
        <end position="212"/>
    </location>
</feature>
<dbReference type="GeneID" id="11506958"/>
<keyword evidence="4" id="KW-1185">Reference proteome</keyword>
<dbReference type="PANTHER" id="PTHR45691">
    <property type="entry name" value="PROTEIN DIAPHANOUS"/>
    <property type="match status" value="1"/>
</dbReference>
<dbReference type="InterPro" id="IPR051412">
    <property type="entry name" value="Formin_Homology_Diaphanous_sf"/>
</dbReference>
<keyword evidence="2" id="KW-0472">Membrane</keyword>
<dbReference type="PANTHER" id="PTHR45691:SF6">
    <property type="entry name" value="PROTEIN DIAPHANOUS"/>
    <property type="match status" value="1"/>
</dbReference>
<dbReference type="OMA" id="HTESCAR"/>
<dbReference type="RefSeq" id="XP_003666751.1">
    <property type="nucleotide sequence ID" value="XM_003666703.1"/>
</dbReference>
<organism evidence="3 4">
    <name type="scientific">Thermothelomyces thermophilus (strain ATCC 42464 / BCRC 31852 / DSM 1799)</name>
    <name type="common">Sporotrichum thermophile</name>
    <dbReference type="NCBI Taxonomy" id="573729"/>
    <lineage>
        <taxon>Eukaryota</taxon>
        <taxon>Fungi</taxon>
        <taxon>Dikarya</taxon>
        <taxon>Ascomycota</taxon>
        <taxon>Pezizomycotina</taxon>
        <taxon>Sordariomycetes</taxon>
        <taxon>Sordariomycetidae</taxon>
        <taxon>Sordariales</taxon>
        <taxon>Chaetomiaceae</taxon>
        <taxon>Thermothelomyces</taxon>
    </lineage>
</organism>
<dbReference type="KEGG" id="mtm:MYCTH_2113417"/>
<proteinExistence type="predicted"/>
<feature type="compositionally biased region" description="Pro residues" evidence="1">
    <location>
        <begin position="481"/>
        <end position="512"/>
    </location>
</feature>
<feature type="compositionally biased region" description="Polar residues" evidence="1">
    <location>
        <begin position="352"/>
        <end position="361"/>
    </location>
</feature>
<feature type="compositionally biased region" description="Basic and acidic residues" evidence="1">
    <location>
        <begin position="467"/>
        <end position="476"/>
    </location>
</feature>
<dbReference type="GO" id="GO:0005884">
    <property type="term" value="C:actin filament"/>
    <property type="evidence" value="ECO:0007669"/>
    <property type="project" value="TreeGrafter"/>
</dbReference>
<feature type="compositionally biased region" description="Pro residues" evidence="1">
    <location>
        <begin position="646"/>
        <end position="657"/>
    </location>
</feature>
<feature type="region of interest" description="Disordered" evidence="1">
    <location>
        <begin position="301"/>
        <end position="699"/>
    </location>
</feature>
<feature type="compositionally biased region" description="Low complexity" evidence="1">
    <location>
        <begin position="676"/>
        <end position="690"/>
    </location>
</feature>
<feature type="region of interest" description="Disordered" evidence="1">
    <location>
        <begin position="716"/>
        <end position="760"/>
    </location>
</feature>
<feature type="compositionally biased region" description="Polar residues" evidence="1">
    <location>
        <begin position="447"/>
        <end position="466"/>
    </location>
</feature>
<dbReference type="AlphaFoldDB" id="G2QPJ3"/>
<dbReference type="Proteomes" id="UP000007322">
    <property type="component" value="Chromosome 7"/>
</dbReference>
<feature type="compositionally biased region" description="Basic and acidic residues" evidence="1">
    <location>
        <begin position="635"/>
        <end position="645"/>
    </location>
</feature>
<keyword evidence="2" id="KW-0812">Transmembrane</keyword>
<evidence type="ECO:0000313" key="4">
    <source>
        <dbReference type="Proteomes" id="UP000007322"/>
    </source>
</evidence>
<dbReference type="InParanoid" id="G2QPJ3"/>
<feature type="compositionally biased region" description="Pro residues" evidence="1">
    <location>
        <begin position="577"/>
        <end position="588"/>
    </location>
</feature>
<dbReference type="STRING" id="573729.G2QPJ3"/>
<feature type="compositionally biased region" description="Gly residues" evidence="1">
    <location>
        <begin position="424"/>
        <end position="434"/>
    </location>
</feature>
<dbReference type="HOGENOM" id="CLU_385865_0_0_1"/>
<keyword evidence="2" id="KW-1133">Transmembrane helix</keyword>
<feature type="compositionally biased region" description="Low complexity" evidence="1">
    <location>
        <begin position="193"/>
        <end position="209"/>
    </location>
</feature>
<evidence type="ECO:0000256" key="1">
    <source>
        <dbReference type="SAM" id="MobiDB-lite"/>
    </source>
</evidence>
<accession>G2QPJ3</accession>
<gene>
    <name evidence="3" type="ORF">MYCTH_2113417</name>
</gene>
<dbReference type="OrthoDB" id="5244978at2759"/>
<evidence type="ECO:0000256" key="2">
    <source>
        <dbReference type="SAM" id="Phobius"/>
    </source>
</evidence>
<sequence>MGQTKENAKTDGGVGCPCYVNAAEIQQAKQSDAHECLANCRAQFLRGVLNGWEGSNGWAEGCGSLNRGVAAQEFWSLYWCDSTFCGVAIDLDGGLGQDPSVDLIINTCQNIGFYSIFNPGPPPPGFKCSTEADDMSSICSATVMSASQATPGRQPDPAVPATSASMTKLTTTTTTAQPSSTLVIQASHSESASSVATASPAPSAASTTSGTNITGQGRAAIAVCSALALMLLVCFAFVWLRRRKQRKESFDRALRSRHDHLPGAGLAGSPTPLISPVGLAVGTRGALTPPLRLRDRKFLPSILRPGSRSPSPPLTPLTPAYTPQLSGGGGGSGGNGGGGSAGVGAVSPSSPNCSLATNKVISRSEHRTGASTPRTDPADESASLLFTKAIPVPGSTSGGNNSNRGSGRSASSSSSSSSYTADGDGYGRGCGWSDGGAQAMRPPRSRLGTSTAMPSQPGTGQAPTETETGRGRHQRDATASPLPPPPPPPSRRLPLSPPYPPTPRSPSSPCRPPRPHEGMLEIPGLVTPAGSASGHGDGCGGGSSGGGSGAGGNGKGDAPGFVKVVARRFVGDGSASTPPPPLSPPPSRTLPQTPKGAGMSLPPPSPSSDGWTSPPPRLLGTPSSVPLAGNGTDMNAERSYHDHGRPPPSYPPDPGQFPPGDGAAGQSQRQPDSRESWGSWSGTGTVVGSGSCHGDSVCRNADADADADVTARAGTEVVVSRRTSKSSNATATEDTMVSAVSRTSNVGHGANTGCAESQAR</sequence>
<feature type="compositionally biased region" description="Low complexity" evidence="1">
    <location>
        <begin position="394"/>
        <end position="423"/>
    </location>
</feature>
<dbReference type="EMBL" id="CP003008">
    <property type="protein sequence ID" value="AEO61506.1"/>
    <property type="molecule type" value="Genomic_DNA"/>
</dbReference>
<dbReference type="GO" id="GO:0030041">
    <property type="term" value="P:actin filament polymerization"/>
    <property type="evidence" value="ECO:0007669"/>
    <property type="project" value="TreeGrafter"/>
</dbReference>
<dbReference type="VEuPathDB" id="FungiDB:MYCTH_2113417"/>
<reference evidence="3 4" key="1">
    <citation type="journal article" date="2011" name="Nat. Biotechnol.">
        <title>Comparative genomic analysis of the thermophilic biomass-degrading fungi Myceliophthora thermophila and Thielavia terrestris.</title>
        <authorList>
            <person name="Berka R.M."/>
            <person name="Grigoriev I.V."/>
            <person name="Otillar R."/>
            <person name="Salamov A."/>
            <person name="Grimwood J."/>
            <person name="Reid I."/>
            <person name="Ishmael N."/>
            <person name="John T."/>
            <person name="Darmond C."/>
            <person name="Moisan M.-C."/>
            <person name="Henrissat B."/>
            <person name="Coutinho P.M."/>
            <person name="Lombard V."/>
            <person name="Natvig D.O."/>
            <person name="Lindquist E."/>
            <person name="Schmutz J."/>
            <person name="Lucas S."/>
            <person name="Harris P."/>
            <person name="Powlowski J."/>
            <person name="Bellemare A."/>
            <person name="Taylor D."/>
            <person name="Butler G."/>
            <person name="de Vries R.P."/>
            <person name="Allijn I.E."/>
            <person name="van den Brink J."/>
            <person name="Ushinsky S."/>
            <person name="Storms R."/>
            <person name="Powell A.J."/>
            <person name="Paulsen I.T."/>
            <person name="Elbourne L.D.H."/>
            <person name="Baker S.E."/>
            <person name="Magnuson J."/>
            <person name="LaBoissiere S."/>
            <person name="Clutterbuck A.J."/>
            <person name="Martinez D."/>
            <person name="Wogulis M."/>
            <person name="de Leon A.L."/>
            <person name="Rey M.W."/>
            <person name="Tsang A."/>
        </authorList>
    </citation>
    <scope>NUCLEOTIDE SEQUENCE [LARGE SCALE GENOMIC DNA]</scope>
    <source>
        <strain evidence="4">ATCC 42464 / BCRC 31852 / DSM 1799</strain>
    </source>
</reference>
<evidence type="ECO:0000313" key="3">
    <source>
        <dbReference type="EMBL" id="AEO61506.1"/>
    </source>
</evidence>
<feature type="compositionally biased region" description="Gly residues" evidence="1">
    <location>
        <begin position="326"/>
        <end position="342"/>
    </location>
</feature>
<feature type="transmembrane region" description="Helical" evidence="2">
    <location>
        <begin position="219"/>
        <end position="240"/>
    </location>
</feature>
<name>G2QPJ3_THET4</name>
<feature type="compositionally biased region" description="Polar residues" evidence="1">
    <location>
        <begin position="725"/>
        <end position="746"/>
    </location>
</feature>
<dbReference type="eggNOG" id="ENOG502RVW5">
    <property type="taxonomic scope" value="Eukaryota"/>
</dbReference>